<name>A0A0F9M4D2_9ZZZZ</name>
<accession>A0A0F9M4D2</accession>
<dbReference type="Gene3D" id="3.40.50.720">
    <property type="entry name" value="NAD(P)-binding Rossmann-like Domain"/>
    <property type="match status" value="1"/>
</dbReference>
<reference evidence="1" key="1">
    <citation type="journal article" date="2015" name="Nature">
        <title>Complex archaea that bridge the gap between prokaryotes and eukaryotes.</title>
        <authorList>
            <person name="Spang A."/>
            <person name="Saw J.H."/>
            <person name="Jorgensen S.L."/>
            <person name="Zaremba-Niedzwiedzka K."/>
            <person name="Martijn J."/>
            <person name="Lind A.E."/>
            <person name="van Eijk R."/>
            <person name="Schleper C."/>
            <person name="Guy L."/>
            <person name="Ettema T.J."/>
        </authorList>
    </citation>
    <scope>NUCLEOTIDE SEQUENCE</scope>
</reference>
<organism evidence="1">
    <name type="scientific">marine sediment metagenome</name>
    <dbReference type="NCBI Taxonomy" id="412755"/>
    <lineage>
        <taxon>unclassified sequences</taxon>
        <taxon>metagenomes</taxon>
        <taxon>ecological metagenomes</taxon>
    </lineage>
</organism>
<comment type="caution">
    <text evidence="1">The sequence shown here is derived from an EMBL/GenBank/DDBJ whole genome shotgun (WGS) entry which is preliminary data.</text>
</comment>
<evidence type="ECO:0000313" key="1">
    <source>
        <dbReference type="EMBL" id="KKM71495.1"/>
    </source>
</evidence>
<dbReference type="EMBL" id="LAZR01009623">
    <property type="protein sequence ID" value="KKM71495.1"/>
    <property type="molecule type" value="Genomic_DNA"/>
</dbReference>
<feature type="non-terminal residue" evidence="1">
    <location>
        <position position="60"/>
    </location>
</feature>
<protein>
    <submittedName>
        <fullName evidence="1">Uncharacterized protein</fullName>
    </submittedName>
</protein>
<proteinExistence type="predicted"/>
<sequence length="60" mass="7178">MPTLNQIRDQRIKREFPFEPNRPSKVGTIERAEKVFDLSGGYRLSSNEDYQTYYGFEHQH</sequence>
<gene>
    <name evidence="1" type="ORF">LCGC14_1430000</name>
</gene>
<dbReference type="AlphaFoldDB" id="A0A0F9M4D2"/>